<dbReference type="SUPFAM" id="SSF56436">
    <property type="entry name" value="C-type lectin-like"/>
    <property type="match status" value="1"/>
</dbReference>
<dbReference type="Pfam" id="PF00059">
    <property type="entry name" value="Lectin_C"/>
    <property type="match status" value="1"/>
</dbReference>
<feature type="chain" id="PRO_5004156724" evidence="2">
    <location>
        <begin position="18"/>
        <end position="150"/>
    </location>
</feature>
<name>O02581_MEGFU</name>
<evidence type="ECO:0000256" key="2">
    <source>
        <dbReference type="SAM" id="SignalP"/>
    </source>
</evidence>
<evidence type="ECO:0000256" key="1">
    <source>
        <dbReference type="ARBA" id="ARBA00023157"/>
    </source>
</evidence>
<feature type="domain" description="C-type lectin" evidence="3">
    <location>
        <begin position="26"/>
        <end position="145"/>
    </location>
</feature>
<sequence length="150" mass="17160">MIRIVLLLVLAAQCVFCACPNGWKEFKGYCYGFYPEKVNWLVASASCNLYGGRLPEIDSEQRDQWLLAELTALKFGETWAGGSARLHVGKWEWVPSLRDFSRHSHWNAGEPNNVANNEYCLEINQSPAKGWNDKACTEERQFICERRVDA</sequence>
<protein>
    <submittedName>
        <fullName evidence="4">Incilarin A</fullName>
    </submittedName>
</protein>
<dbReference type="PROSITE" id="PS51257">
    <property type="entry name" value="PROKAR_LIPOPROTEIN"/>
    <property type="match status" value="1"/>
</dbReference>
<evidence type="ECO:0000313" key="4">
    <source>
        <dbReference type="EMBL" id="BAA19861.1"/>
    </source>
</evidence>
<proteinExistence type="evidence at transcript level"/>
<dbReference type="PROSITE" id="PS00615">
    <property type="entry name" value="C_TYPE_LECTIN_1"/>
    <property type="match status" value="1"/>
</dbReference>
<dbReference type="InterPro" id="IPR016187">
    <property type="entry name" value="CTDL_fold"/>
</dbReference>
<dbReference type="AlphaFoldDB" id="O02581"/>
<dbReference type="CDD" id="cd00037">
    <property type="entry name" value="CLECT"/>
    <property type="match status" value="1"/>
</dbReference>
<dbReference type="InterPro" id="IPR001304">
    <property type="entry name" value="C-type_lectin-like"/>
</dbReference>
<dbReference type="Gene3D" id="3.10.100.10">
    <property type="entry name" value="Mannose-Binding Protein A, subunit A"/>
    <property type="match status" value="1"/>
</dbReference>
<dbReference type="PANTHER" id="PTHR22803">
    <property type="entry name" value="MANNOSE, PHOSPHOLIPASE, LECTIN RECEPTOR RELATED"/>
    <property type="match status" value="1"/>
</dbReference>
<keyword evidence="1" id="KW-1015">Disulfide bond</keyword>
<accession>O02581</accession>
<organism evidence="4">
    <name type="scientific">Meghimatium fruhstorferi</name>
    <name type="common">Land slug</name>
    <dbReference type="NCBI Taxonomy" id="414506"/>
    <lineage>
        <taxon>Eukaryota</taxon>
        <taxon>Metazoa</taxon>
        <taxon>Spiralia</taxon>
        <taxon>Lophotrochozoa</taxon>
        <taxon>Mollusca</taxon>
        <taxon>Gastropoda</taxon>
        <taxon>Heterobranchia</taxon>
        <taxon>Euthyneura</taxon>
        <taxon>Panpulmonata</taxon>
        <taxon>Eupulmonata</taxon>
        <taxon>Stylommatophora</taxon>
        <taxon>Helicina</taxon>
        <taxon>Arionoidea</taxon>
        <taxon>Philomycidae</taxon>
        <taxon>Meghimatium</taxon>
    </lineage>
</organism>
<dbReference type="SMART" id="SM00034">
    <property type="entry name" value="CLECT"/>
    <property type="match status" value="1"/>
</dbReference>
<dbReference type="InterPro" id="IPR018378">
    <property type="entry name" value="C-type_lectin_CS"/>
</dbReference>
<reference evidence="4" key="1">
    <citation type="journal article" date="1998" name="Comp. Biochem. Physiol. B, Biochem. Mol. Biol.">
        <title>Cloning and sequencing of three C-type lectins from body surface mucus of the land slug, Incilaria fruhstorferi.</title>
        <authorList>
            <person name="Yuasa H.J."/>
            <person name="Furuta E."/>
            <person name="Nakamura A."/>
            <person name="Takagi T."/>
        </authorList>
    </citation>
    <scope>NUCLEOTIDE SEQUENCE</scope>
</reference>
<dbReference type="InterPro" id="IPR016186">
    <property type="entry name" value="C-type_lectin-like/link_sf"/>
</dbReference>
<feature type="signal peptide" evidence="2">
    <location>
        <begin position="1"/>
        <end position="17"/>
    </location>
</feature>
<keyword evidence="2" id="KW-0732">Signal</keyword>
<dbReference type="InterPro" id="IPR050111">
    <property type="entry name" value="C-type_lectin/snaclec_domain"/>
</dbReference>
<dbReference type="EMBL" id="AB003430">
    <property type="protein sequence ID" value="BAA19861.1"/>
    <property type="molecule type" value="mRNA"/>
</dbReference>
<dbReference type="PROSITE" id="PS50041">
    <property type="entry name" value="C_TYPE_LECTIN_2"/>
    <property type="match status" value="1"/>
</dbReference>
<evidence type="ECO:0000259" key="3">
    <source>
        <dbReference type="PROSITE" id="PS50041"/>
    </source>
</evidence>